<feature type="transmembrane region" description="Helical" evidence="9">
    <location>
        <begin position="332"/>
        <end position="355"/>
    </location>
</feature>
<feature type="transmembrane region" description="Helical" evidence="9">
    <location>
        <begin position="488"/>
        <end position="509"/>
    </location>
</feature>
<comment type="similarity">
    <text evidence="2">Belongs to the anion exchanger (TC 2.A.31) family.</text>
</comment>
<dbReference type="GO" id="GO:0005452">
    <property type="term" value="F:solute:inorganic anion antiporter activity"/>
    <property type="evidence" value="ECO:0007669"/>
    <property type="project" value="InterPro"/>
</dbReference>
<organism evidence="12 13">
    <name type="scientific">Macaca fascicularis</name>
    <name type="common">Crab-eating macaque</name>
    <name type="synonym">Cynomolgus monkey</name>
    <dbReference type="NCBI Taxonomy" id="9541"/>
    <lineage>
        <taxon>Eukaryota</taxon>
        <taxon>Metazoa</taxon>
        <taxon>Chordata</taxon>
        <taxon>Craniata</taxon>
        <taxon>Vertebrata</taxon>
        <taxon>Euteleostomi</taxon>
        <taxon>Mammalia</taxon>
        <taxon>Eutheria</taxon>
        <taxon>Euarchontoglires</taxon>
        <taxon>Primates</taxon>
        <taxon>Haplorrhini</taxon>
        <taxon>Catarrhini</taxon>
        <taxon>Cercopithecidae</taxon>
        <taxon>Cercopithecinae</taxon>
        <taxon>Macaca</taxon>
    </lineage>
</organism>
<evidence type="ECO:0000256" key="9">
    <source>
        <dbReference type="SAM" id="Phobius"/>
    </source>
</evidence>
<gene>
    <name evidence="12" type="primary">SLC4A1</name>
</gene>
<evidence type="ECO:0000256" key="2">
    <source>
        <dbReference type="ARBA" id="ARBA00010993"/>
    </source>
</evidence>
<evidence type="ECO:0000256" key="4">
    <source>
        <dbReference type="ARBA" id="ARBA00022475"/>
    </source>
</evidence>
<evidence type="ECO:0000256" key="3">
    <source>
        <dbReference type="ARBA" id="ARBA00022448"/>
    </source>
</evidence>
<dbReference type="Pfam" id="PF07565">
    <property type="entry name" value="Band_3_cyto"/>
    <property type="match status" value="1"/>
</dbReference>
<keyword evidence="13" id="KW-1185">Reference proteome</keyword>
<evidence type="ECO:0000256" key="6">
    <source>
        <dbReference type="ARBA" id="ARBA00022989"/>
    </source>
</evidence>
<dbReference type="PANTHER" id="PTHR11453">
    <property type="entry name" value="ANION EXCHANGE PROTEIN"/>
    <property type="match status" value="1"/>
</dbReference>
<evidence type="ECO:0000259" key="11">
    <source>
        <dbReference type="Pfam" id="PF07565"/>
    </source>
</evidence>
<dbReference type="GeneTree" id="ENSGT00940000157423"/>
<dbReference type="VEuPathDB" id="HostDB:ENSMFAG00000036520"/>
<reference evidence="12" key="3">
    <citation type="submission" date="2025-09" db="UniProtKB">
        <authorList>
            <consortium name="Ensembl"/>
        </authorList>
    </citation>
    <scope>IDENTIFICATION</scope>
</reference>
<keyword evidence="5 9" id="KW-0812">Transmembrane</keyword>
<protein>
    <submittedName>
        <fullName evidence="12">Solute carrier family 4 member 1 (Diego blood group)</fullName>
    </submittedName>
</protein>
<dbReference type="GO" id="GO:0051453">
    <property type="term" value="P:regulation of intracellular pH"/>
    <property type="evidence" value="ECO:0007669"/>
    <property type="project" value="TreeGrafter"/>
</dbReference>
<evidence type="ECO:0000256" key="8">
    <source>
        <dbReference type="ARBA" id="ARBA00023136"/>
    </source>
</evidence>
<dbReference type="Gene3D" id="3.40.930.10">
    <property type="entry name" value="Mannitol-specific EII, Chain A"/>
    <property type="match status" value="1"/>
</dbReference>
<evidence type="ECO:0000256" key="1">
    <source>
        <dbReference type="ARBA" id="ARBA00004651"/>
    </source>
</evidence>
<dbReference type="InterPro" id="IPR003020">
    <property type="entry name" value="HCO3_transpt_euk"/>
</dbReference>
<feature type="transmembrane region" description="Helical" evidence="9">
    <location>
        <begin position="462"/>
        <end position="481"/>
    </location>
</feature>
<dbReference type="PANTHER" id="PTHR11453:SF12">
    <property type="entry name" value="BAND 3 ANION TRANSPORT PROTEIN"/>
    <property type="match status" value="1"/>
</dbReference>
<feature type="domain" description="Bicarbonate transporter-like transmembrane" evidence="10">
    <location>
        <begin position="258"/>
        <end position="520"/>
    </location>
</feature>
<dbReference type="Bgee" id="ENSMFAG00000036520">
    <property type="expression patterns" value="Expressed in bone marrow and 1 other cell type or tissue"/>
</dbReference>
<dbReference type="InterPro" id="IPR016152">
    <property type="entry name" value="PTrfase/Anion_transptr"/>
</dbReference>
<feature type="transmembrane region" description="Helical" evidence="9">
    <location>
        <begin position="290"/>
        <end position="311"/>
    </location>
</feature>
<dbReference type="InterPro" id="IPR011531">
    <property type="entry name" value="HCO3_transpt-like_TM_dom"/>
</dbReference>
<evidence type="ECO:0000256" key="5">
    <source>
        <dbReference type="ARBA" id="ARBA00022692"/>
    </source>
</evidence>
<feature type="domain" description="Band 3 cytoplasmic" evidence="11">
    <location>
        <begin position="55"/>
        <end position="254"/>
    </location>
</feature>
<dbReference type="GO" id="GO:0016323">
    <property type="term" value="C:basolateral plasma membrane"/>
    <property type="evidence" value="ECO:0007669"/>
    <property type="project" value="TreeGrafter"/>
</dbReference>
<dbReference type="AlphaFoldDB" id="A0A2K5TKJ0"/>
<name>A0A2K5TKJ0_MACFA</name>
<evidence type="ECO:0000313" key="13">
    <source>
        <dbReference type="Proteomes" id="UP000233100"/>
    </source>
</evidence>
<evidence type="ECO:0000256" key="7">
    <source>
        <dbReference type="ARBA" id="ARBA00023065"/>
    </source>
</evidence>
<dbReference type="PRINTS" id="PR01231">
    <property type="entry name" value="HCO3TRNSPORT"/>
</dbReference>
<dbReference type="Ensembl" id="ENSMFAT00000028735.2">
    <property type="protein sequence ID" value="ENSMFAP00000000566.2"/>
    <property type="gene ID" value="ENSMFAG00000036520.2"/>
</dbReference>
<keyword evidence="6 9" id="KW-1133">Transmembrane helix</keyword>
<keyword evidence="4" id="KW-1003">Cell membrane</keyword>
<evidence type="ECO:0000313" key="12">
    <source>
        <dbReference type="Ensembl" id="ENSMFAP00000000566.2"/>
    </source>
</evidence>
<keyword evidence="3" id="KW-0813">Transport</keyword>
<reference evidence="12 13" key="1">
    <citation type="submission" date="2013-03" db="EMBL/GenBank/DDBJ databases">
        <authorList>
            <person name="Warren W."/>
            <person name="Wilson R.K."/>
        </authorList>
    </citation>
    <scope>NUCLEOTIDE SEQUENCE</scope>
</reference>
<keyword evidence="8 9" id="KW-0472">Membrane</keyword>
<keyword evidence="7" id="KW-0406">Ion transport</keyword>
<dbReference type="InterPro" id="IPR013769">
    <property type="entry name" value="Band3_cytoplasmic_dom"/>
</dbReference>
<dbReference type="SUPFAM" id="SSF55804">
    <property type="entry name" value="Phoshotransferase/anion transport protein"/>
    <property type="match status" value="1"/>
</dbReference>
<proteinExistence type="inferred from homology"/>
<dbReference type="Proteomes" id="UP000233100">
    <property type="component" value="Chromosome 16"/>
</dbReference>
<evidence type="ECO:0000259" key="10">
    <source>
        <dbReference type="Pfam" id="PF00955"/>
    </source>
</evidence>
<accession>A0A2K5TKJ0</accession>
<dbReference type="GO" id="GO:0008509">
    <property type="term" value="F:monoatomic anion transmembrane transporter activity"/>
    <property type="evidence" value="ECO:0007669"/>
    <property type="project" value="InterPro"/>
</dbReference>
<sequence>MEELQDDYEDVLEENLELEEYEDPGVLKPQVEEPAAHDTEATATDYHTTSRPGTHEVYVELQELVMDEKNQELRWMEAARWVRLEENLGENGAWGRPHLSHLTFWSLLQLHKVFTKGTVLLDLQETSLAGVANQLLDRFIFEDQIRPQDREELLRVLLLKHSHAGELEALWGVKPAVLTRSGEPLLSQHSSLETQLFCEQGDGGTEGHSPSGILEKIPPDSEATLVLVGRAAFLEQPVLGFVRLQEAAELEAVEQPETYTQKLSVPDGFKVSNSSARGWIIHPLGLRSHFPIWMMFASALPALLVFILIFLESQITTLIVSKPERKMVKGSGFHLDLLLVVGMGGVAALFGMPWLSATTVRSVTHANALTVMGKASTPGAAAQIQEVKEQRISGLLVSVLVGLSILMEPILSRIPLAVLFGIFLYMGVTSLSGIQLFDRILLLLKPPKYHPDVPYVKRVKTWRMHLFTGIQIICLAVLWVVKSTPASLALPFVLILTVPLRRVLLPLIFRNLELQCLDADDAKATFDEEEGRDVYDEVAMPV</sequence>
<dbReference type="GO" id="GO:0015106">
    <property type="term" value="F:bicarbonate transmembrane transporter activity"/>
    <property type="evidence" value="ECO:0007669"/>
    <property type="project" value="TreeGrafter"/>
</dbReference>
<reference evidence="12" key="2">
    <citation type="submission" date="2025-08" db="UniProtKB">
        <authorList>
            <consortium name="Ensembl"/>
        </authorList>
    </citation>
    <scope>IDENTIFICATION</scope>
</reference>
<feature type="transmembrane region" description="Helical" evidence="9">
    <location>
        <begin position="418"/>
        <end position="442"/>
    </location>
</feature>
<dbReference type="Pfam" id="PF00955">
    <property type="entry name" value="HCO3_cotransp"/>
    <property type="match status" value="1"/>
</dbReference>
<comment type="subcellular location">
    <subcellularLocation>
        <location evidence="1">Cell membrane</location>
        <topology evidence="1">Multi-pass membrane protein</topology>
    </subcellularLocation>
</comment>